<dbReference type="Pfam" id="PF26363">
    <property type="entry name" value="Phospholipase-like"/>
    <property type="match status" value="1"/>
</dbReference>
<name>A0A839ITJ8_9GAMM</name>
<gene>
    <name evidence="1" type="ORF">H4O21_14190</name>
</gene>
<dbReference type="Gene3D" id="3.40.50.1820">
    <property type="entry name" value="alpha/beta hydrolase"/>
    <property type="match status" value="1"/>
</dbReference>
<keyword evidence="2" id="KW-1185">Reference proteome</keyword>
<accession>A0A839ITJ8</accession>
<dbReference type="InterPro" id="IPR029058">
    <property type="entry name" value="AB_hydrolase_fold"/>
</dbReference>
<proteinExistence type="predicted"/>
<organism evidence="1 2">
    <name type="scientific">Oceanospirillum sediminis</name>
    <dbReference type="NCBI Taxonomy" id="2760088"/>
    <lineage>
        <taxon>Bacteria</taxon>
        <taxon>Pseudomonadati</taxon>
        <taxon>Pseudomonadota</taxon>
        <taxon>Gammaproteobacteria</taxon>
        <taxon>Oceanospirillales</taxon>
        <taxon>Oceanospirillaceae</taxon>
        <taxon>Oceanospirillum</taxon>
    </lineage>
</organism>
<protein>
    <submittedName>
        <fullName evidence="1">DUF2974 domain-containing protein</fullName>
    </submittedName>
</protein>
<dbReference type="RefSeq" id="WP_182809534.1">
    <property type="nucleotide sequence ID" value="NZ_JACJFM010000018.1"/>
</dbReference>
<comment type="caution">
    <text evidence="1">The sequence shown here is derived from an EMBL/GenBank/DDBJ whole genome shotgun (WGS) entry which is preliminary data.</text>
</comment>
<reference evidence="1 2" key="1">
    <citation type="submission" date="2020-08" db="EMBL/GenBank/DDBJ databases">
        <title>Oceanospirillum sp. nov. isolated from marine sediment.</title>
        <authorList>
            <person name="Ji X."/>
        </authorList>
    </citation>
    <scope>NUCLEOTIDE SEQUENCE [LARGE SCALE GENOMIC DNA]</scope>
    <source>
        <strain evidence="1 2">D5</strain>
    </source>
</reference>
<dbReference type="SUPFAM" id="SSF53474">
    <property type="entry name" value="alpha/beta-Hydrolases"/>
    <property type="match status" value="1"/>
</dbReference>
<evidence type="ECO:0000313" key="2">
    <source>
        <dbReference type="Proteomes" id="UP000565262"/>
    </source>
</evidence>
<dbReference type="AlphaFoldDB" id="A0A839ITJ8"/>
<sequence>MTTNTLPSGLSQEKYQQSLDFARLASQTYDWDDYLVVNVALNVFSGISDIKAQDFTTDNYHRIENGGGYIDWIGGEGLDYVLFEEDDGDLVLAFRGTEPLSAVDWVEDVEQAFGQSEQYEQAVDLAKELQAGVIQYNQDNGLQGEDAIELSFTGHSLGGGLATAAALATGEEAIVFDAAGLSASTIANLNLDIANATAVTNFNVKGDFLSDHNGLMDNSTLGSELAGIVVEQRQYGETYWLEGVDDRADFGGWLVPDDTWVAEQAEALLNHAWHVFTYQLEDMAFIA</sequence>
<evidence type="ECO:0000313" key="1">
    <source>
        <dbReference type="EMBL" id="MBB1487757.1"/>
    </source>
</evidence>
<dbReference type="EMBL" id="JACJFM010000018">
    <property type="protein sequence ID" value="MBB1487757.1"/>
    <property type="molecule type" value="Genomic_DNA"/>
</dbReference>
<dbReference type="Proteomes" id="UP000565262">
    <property type="component" value="Unassembled WGS sequence"/>
</dbReference>
<dbReference type="GO" id="GO:0006629">
    <property type="term" value="P:lipid metabolic process"/>
    <property type="evidence" value="ECO:0007669"/>
    <property type="project" value="InterPro"/>
</dbReference>